<dbReference type="GO" id="GO:0022857">
    <property type="term" value="F:transmembrane transporter activity"/>
    <property type="evidence" value="ECO:0007669"/>
    <property type="project" value="InterPro"/>
</dbReference>
<dbReference type="InterPro" id="IPR036259">
    <property type="entry name" value="MFS_trans_sf"/>
</dbReference>
<feature type="transmembrane region" description="Helical" evidence="7">
    <location>
        <begin position="67"/>
        <end position="91"/>
    </location>
</feature>
<dbReference type="PROSITE" id="PS50850">
    <property type="entry name" value="MFS"/>
    <property type="match status" value="1"/>
</dbReference>
<feature type="transmembrane region" description="Helical" evidence="7">
    <location>
        <begin position="318"/>
        <end position="339"/>
    </location>
</feature>
<evidence type="ECO:0000256" key="1">
    <source>
        <dbReference type="ARBA" id="ARBA00004127"/>
    </source>
</evidence>
<dbReference type="AlphaFoldDB" id="A0AAD5U9M3"/>
<feature type="transmembrane region" description="Helical" evidence="7">
    <location>
        <begin position="409"/>
        <end position="433"/>
    </location>
</feature>
<dbReference type="GO" id="GO:0005886">
    <property type="term" value="C:plasma membrane"/>
    <property type="evidence" value="ECO:0007669"/>
    <property type="project" value="TreeGrafter"/>
</dbReference>
<proteinExistence type="predicted"/>
<feature type="region of interest" description="Disordered" evidence="6">
    <location>
        <begin position="1"/>
        <end position="26"/>
    </location>
</feature>
<feature type="transmembrane region" description="Helical" evidence="7">
    <location>
        <begin position="384"/>
        <end position="403"/>
    </location>
</feature>
<organism evidence="9 10">
    <name type="scientific">Boothiomyces macroporosus</name>
    <dbReference type="NCBI Taxonomy" id="261099"/>
    <lineage>
        <taxon>Eukaryota</taxon>
        <taxon>Fungi</taxon>
        <taxon>Fungi incertae sedis</taxon>
        <taxon>Chytridiomycota</taxon>
        <taxon>Chytridiomycota incertae sedis</taxon>
        <taxon>Chytridiomycetes</taxon>
        <taxon>Rhizophydiales</taxon>
        <taxon>Terramycetaceae</taxon>
        <taxon>Boothiomyces</taxon>
    </lineage>
</organism>
<accession>A0AAD5U9M3</accession>
<comment type="caution">
    <text evidence="9">The sequence shown here is derived from an EMBL/GenBank/DDBJ whole genome shotgun (WGS) entry which is preliminary data.</text>
</comment>
<feature type="transmembrane region" description="Helical" evidence="7">
    <location>
        <begin position="103"/>
        <end position="126"/>
    </location>
</feature>
<reference evidence="9" key="1">
    <citation type="submission" date="2020-05" db="EMBL/GenBank/DDBJ databases">
        <title>Phylogenomic resolution of chytrid fungi.</title>
        <authorList>
            <person name="Stajich J.E."/>
            <person name="Amses K."/>
            <person name="Simmons R."/>
            <person name="Seto K."/>
            <person name="Myers J."/>
            <person name="Bonds A."/>
            <person name="Quandt C.A."/>
            <person name="Barry K."/>
            <person name="Liu P."/>
            <person name="Grigoriev I."/>
            <person name="Longcore J.E."/>
            <person name="James T.Y."/>
        </authorList>
    </citation>
    <scope>NUCLEOTIDE SEQUENCE</scope>
    <source>
        <strain evidence="9">PLAUS21</strain>
    </source>
</reference>
<sequence>MKEETTLLQESKEQPKADQAKQEGFTEHNLNQSNAKKQTTVLTLFKSDDVSAEPKAVNEHLSRSQFILTYITVLVGLFVVTLDYSIVPTAIPTIITQFKVLNMTSWIGCAYLITTAATAPIYGGLCDLFGRKLMYFCALALFTAGYIVCSVADNINVLIVGRGIGGLGTGGLLTVCMIILADTVNLEDRGKAQGFVGTLLVISSVIGVALGSWFITFNWRYCFLPSILLCAIAMFLLYFIHFEKVYKKANPDLVGSFLIICASTCGVIPLVLGNTWNWNYVAIILIIMSILLFGLLGYAEYKHENPIIPAKIFKNRTVGLLMVYSTFVGICYQSLVYFMPLYFQLVVFDSIRNSGYKSLSYFIPLGLMINLAGYIASKTGRYKIFFYLAPLIMLIGFSIGSKLDQNSSLGLTIVAFAISGLGLGCVMHIRVLAIQAALPYADVPLATATSNFFYIFGGVLGVAIFGSIFNNSLSNTLSGSLLALANGPPPKVRVQDAATVEIILDALSKSLGNTYYFSIGVAVVMFLMAFHIREYYIKGDLPK</sequence>
<evidence type="ECO:0000259" key="8">
    <source>
        <dbReference type="PROSITE" id="PS50850"/>
    </source>
</evidence>
<dbReference type="InterPro" id="IPR020846">
    <property type="entry name" value="MFS_dom"/>
</dbReference>
<keyword evidence="4 7" id="KW-1133">Transmembrane helix</keyword>
<dbReference type="Pfam" id="PF07690">
    <property type="entry name" value="MFS_1"/>
    <property type="match status" value="1"/>
</dbReference>
<feature type="transmembrane region" description="Helical" evidence="7">
    <location>
        <begin position="514"/>
        <end position="532"/>
    </location>
</feature>
<dbReference type="PANTHER" id="PTHR23501">
    <property type="entry name" value="MAJOR FACILITATOR SUPERFAMILY"/>
    <property type="match status" value="1"/>
</dbReference>
<feature type="domain" description="Major facilitator superfamily (MFS) profile" evidence="8">
    <location>
        <begin position="69"/>
        <end position="537"/>
    </location>
</feature>
<dbReference type="Proteomes" id="UP001210925">
    <property type="component" value="Unassembled WGS sequence"/>
</dbReference>
<feature type="transmembrane region" description="Helical" evidence="7">
    <location>
        <begin position="159"/>
        <end position="180"/>
    </location>
</feature>
<name>A0AAD5U9M3_9FUNG</name>
<feature type="transmembrane region" description="Helical" evidence="7">
    <location>
        <begin position="192"/>
        <end position="215"/>
    </location>
</feature>
<dbReference type="SUPFAM" id="SSF103473">
    <property type="entry name" value="MFS general substrate transporter"/>
    <property type="match status" value="1"/>
</dbReference>
<feature type="transmembrane region" description="Helical" evidence="7">
    <location>
        <begin position="253"/>
        <end position="272"/>
    </location>
</feature>
<evidence type="ECO:0000256" key="3">
    <source>
        <dbReference type="ARBA" id="ARBA00022692"/>
    </source>
</evidence>
<evidence type="ECO:0000256" key="7">
    <source>
        <dbReference type="SAM" id="Phobius"/>
    </source>
</evidence>
<feature type="transmembrane region" description="Helical" evidence="7">
    <location>
        <begin position="445"/>
        <end position="469"/>
    </location>
</feature>
<gene>
    <name evidence="9" type="ORF">HK103_002071</name>
</gene>
<feature type="transmembrane region" description="Helical" evidence="7">
    <location>
        <begin position="359"/>
        <end position="377"/>
    </location>
</feature>
<feature type="transmembrane region" description="Helical" evidence="7">
    <location>
        <begin position="278"/>
        <end position="298"/>
    </location>
</feature>
<dbReference type="EMBL" id="JADGKB010000168">
    <property type="protein sequence ID" value="KAJ3251764.1"/>
    <property type="molecule type" value="Genomic_DNA"/>
</dbReference>
<keyword evidence="2" id="KW-0813">Transport</keyword>
<feature type="transmembrane region" description="Helical" evidence="7">
    <location>
        <begin position="221"/>
        <end position="241"/>
    </location>
</feature>
<evidence type="ECO:0000256" key="2">
    <source>
        <dbReference type="ARBA" id="ARBA00022448"/>
    </source>
</evidence>
<evidence type="ECO:0000256" key="6">
    <source>
        <dbReference type="SAM" id="MobiDB-lite"/>
    </source>
</evidence>
<evidence type="ECO:0000313" key="9">
    <source>
        <dbReference type="EMBL" id="KAJ3251764.1"/>
    </source>
</evidence>
<protein>
    <recommendedName>
        <fullName evidence="8">Major facilitator superfamily (MFS) profile domain-containing protein</fullName>
    </recommendedName>
</protein>
<feature type="transmembrane region" description="Helical" evidence="7">
    <location>
        <begin position="133"/>
        <end position="153"/>
    </location>
</feature>
<evidence type="ECO:0000256" key="4">
    <source>
        <dbReference type="ARBA" id="ARBA00022989"/>
    </source>
</evidence>
<keyword evidence="5 7" id="KW-0472">Membrane</keyword>
<dbReference type="InterPro" id="IPR011701">
    <property type="entry name" value="MFS"/>
</dbReference>
<dbReference type="PANTHER" id="PTHR23501:SF191">
    <property type="entry name" value="VACUOLAR BASIC AMINO ACID TRANSPORTER 4"/>
    <property type="match status" value="1"/>
</dbReference>
<keyword evidence="3 7" id="KW-0812">Transmembrane</keyword>
<evidence type="ECO:0000256" key="5">
    <source>
        <dbReference type="ARBA" id="ARBA00023136"/>
    </source>
</evidence>
<comment type="subcellular location">
    <subcellularLocation>
        <location evidence="1">Endomembrane system</location>
        <topology evidence="1">Multi-pass membrane protein</topology>
    </subcellularLocation>
</comment>
<dbReference type="Gene3D" id="1.20.1250.20">
    <property type="entry name" value="MFS general substrate transporter like domains"/>
    <property type="match status" value="2"/>
</dbReference>
<evidence type="ECO:0000313" key="10">
    <source>
        <dbReference type="Proteomes" id="UP001210925"/>
    </source>
</evidence>
<dbReference type="GO" id="GO:0012505">
    <property type="term" value="C:endomembrane system"/>
    <property type="evidence" value="ECO:0007669"/>
    <property type="project" value="UniProtKB-SubCell"/>
</dbReference>
<keyword evidence="10" id="KW-1185">Reference proteome</keyword>